<proteinExistence type="predicted"/>
<feature type="coiled-coil region" evidence="1">
    <location>
        <begin position="5"/>
        <end position="39"/>
    </location>
</feature>
<feature type="region of interest" description="Disordered" evidence="2">
    <location>
        <begin position="212"/>
        <end position="247"/>
    </location>
</feature>
<reference evidence="3 4" key="1">
    <citation type="submission" date="2015-01" db="EMBL/GenBank/DDBJ databases">
        <title>Genome Sequence of Magnetospirillum magnetotacticum Strain MS-1.</title>
        <authorList>
            <person name="Marinov G.K."/>
            <person name="Smalley M.D."/>
            <person name="DeSalvo G."/>
        </authorList>
    </citation>
    <scope>NUCLEOTIDE SEQUENCE [LARGE SCALE GENOMIC DNA]</scope>
    <source>
        <strain evidence="3 4">MS-1</strain>
    </source>
</reference>
<keyword evidence="4" id="KW-1185">Reference proteome</keyword>
<evidence type="ECO:0000313" key="4">
    <source>
        <dbReference type="Proteomes" id="UP000031971"/>
    </source>
</evidence>
<protein>
    <submittedName>
        <fullName evidence="3">Uncharacterized protein</fullName>
    </submittedName>
</protein>
<dbReference type="STRING" id="272627.CCC_03124"/>
<dbReference type="EMBL" id="JXSL01000009">
    <property type="protein sequence ID" value="KIM00522.1"/>
    <property type="molecule type" value="Genomic_DNA"/>
</dbReference>
<sequence length="247" mass="25983">MKQNLKAAEGRISELTATIQDLASRRDGLLAEAGRLERETQVGVLSRLLAGGAHQAVVANRAKAVRLREQANDHDTAIHEAQGLLAEAEADLESAMGFDRARRAHELAQNIVNGRAALESILRQLVAQLAADRAASDELAALTKLGVHSNMHVEAVLLTLKAVMAAEDIGIAFLERKLLALTPGDTLVGTGRSMVMGVAAADYLPPRGLAEKPGNTGIANTSTGEPWNGKATGHKLRQDGSSAGWAA</sequence>
<evidence type="ECO:0000256" key="2">
    <source>
        <dbReference type="SAM" id="MobiDB-lite"/>
    </source>
</evidence>
<keyword evidence="1" id="KW-0175">Coiled coil</keyword>
<dbReference type="RefSeq" id="WP_009868281.1">
    <property type="nucleotide sequence ID" value="NZ_JXSL01000009.1"/>
</dbReference>
<comment type="caution">
    <text evidence="3">The sequence shown here is derived from an EMBL/GenBank/DDBJ whole genome shotgun (WGS) entry which is preliminary data.</text>
</comment>
<dbReference type="AlphaFoldDB" id="A0A0C2V622"/>
<organism evidence="3 4">
    <name type="scientific">Paramagnetospirillum magnetotacticum MS-1</name>
    <dbReference type="NCBI Taxonomy" id="272627"/>
    <lineage>
        <taxon>Bacteria</taxon>
        <taxon>Pseudomonadati</taxon>
        <taxon>Pseudomonadota</taxon>
        <taxon>Alphaproteobacteria</taxon>
        <taxon>Rhodospirillales</taxon>
        <taxon>Magnetospirillaceae</taxon>
        <taxon>Paramagnetospirillum</taxon>
    </lineage>
</organism>
<gene>
    <name evidence="3" type="ORF">CCC_03124</name>
</gene>
<evidence type="ECO:0000313" key="3">
    <source>
        <dbReference type="EMBL" id="KIM00522.1"/>
    </source>
</evidence>
<name>A0A0C2V622_PARME</name>
<accession>A0A0C2V622</accession>
<evidence type="ECO:0000256" key="1">
    <source>
        <dbReference type="SAM" id="Coils"/>
    </source>
</evidence>
<dbReference type="Proteomes" id="UP000031971">
    <property type="component" value="Unassembled WGS sequence"/>
</dbReference>